<protein>
    <submittedName>
        <fullName evidence="10">Branched-chain amino acid ABC transporter permease</fullName>
    </submittedName>
</protein>
<dbReference type="OrthoDB" id="153121at2"/>
<comment type="caution">
    <text evidence="10">The sequence shown here is derived from an EMBL/GenBank/DDBJ whole genome shotgun (WGS) entry which is preliminary data.</text>
</comment>
<comment type="similarity">
    <text evidence="8">Belongs to the binding-protein-dependent transport system permease family. LivHM subfamily.</text>
</comment>
<feature type="transmembrane region" description="Helical" evidence="9">
    <location>
        <begin position="63"/>
        <end position="84"/>
    </location>
</feature>
<comment type="subcellular location">
    <subcellularLocation>
        <location evidence="1">Cell membrane</location>
        <topology evidence="1">Multi-pass membrane protein</topology>
    </subcellularLocation>
</comment>
<keyword evidence="7 9" id="KW-0472">Membrane</keyword>
<evidence type="ECO:0000256" key="3">
    <source>
        <dbReference type="ARBA" id="ARBA00022475"/>
    </source>
</evidence>
<evidence type="ECO:0000256" key="6">
    <source>
        <dbReference type="ARBA" id="ARBA00022989"/>
    </source>
</evidence>
<keyword evidence="2" id="KW-0813">Transport</keyword>
<evidence type="ECO:0000256" key="7">
    <source>
        <dbReference type="ARBA" id="ARBA00023136"/>
    </source>
</evidence>
<dbReference type="GO" id="GO:0005886">
    <property type="term" value="C:plasma membrane"/>
    <property type="evidence" value="ECO:0007669"/>
    <property type="project" value="UniProtKB-SubCell"/>
</dbReference>
<dbReference type="InterPro" id="IPR001851">
    <property type="entry name" value="ABC_transp_permease"/>
</dbReference>
<dbReference type="Pfam" id="PF02653">
    <property type="entry name" value="BPD_transp_2"/>
    <property type="match status" value="1"/>
</dbReference>
<dbReference type="CDD" id="cd06582">
    <property type="entry name" value="TM_PBP1_LivH_like"/>
    <property type="match status" value="1"/>
</dbReference>
<dbReference type="AlphaFoldDB" id="A0A3P3FG95"/>
<organism evidence="10 11">
    <name type="scientific">Mesorhizobium tamadayense</name>
    <dbReference type="NCBI Taxonomy" id="425306"/>
    <lineage>
        <taxon>Bacteria</taxon>
        <taxon>Pseudomonadati</taxon>
        <taxon>Pseudomonadota</taxon>
        <taxon>Alphaproteobacteria</taxon>
        <taxon>Hyphomicrobiales</taxon>
        <taxon>Phyllobacteriaceae</taxon>
        <taxon>Mesorhizobium</taxon>
    </lineage>
</organism>
<dbReference type="PANTHER" id="PTHR11795">
    <property type="entry name" value="BRANCHED-CHAIN AMINO ACID TRANSPORT SYSTEM PERMEASE PROTEIN LIVH"/>
    <property type="match status" value="1"/>
</dbReference>
<accession>A0A3P3FG95</accession>
<evidence type="ECO:0000256" key="8">
    <source>
        <dbReference type="ARBA" id="ARBA00037998"/>
    </source>
</evidence>
<evidence type="ECO:0000313" key="11">
    <source>
        <dbReference type="Proteomes" id="UP000273786"/>
    </source>
</evidence>
<gene>
    <name evidence="10" type="ORF">EH240_22040</name>
</gene>
<name>A0A3P3FG95_9HYPH</name>
<evidence type="ECO:0000256" key="2">
    <source>
        <dbReference type="ARBA" id="ARBA00022448"/>
    </source>
</evidence>
<evidence type="ECO:0000256" key="1">
    <source>
        <dbReference type="ARBA" id="ARBA00004651"/>
    </source>
</evidence>
<keyword evidence="4 9" id="KW-0812">Transmembrane</keyword>
<feature type="transmembrane region" description="Helical" evidence="9">
    <location>
        <begin position="39"/>
        <end position="57"/>
    </location>
</feature>
<proteinExistence type="inferred from homology"/>
<evidence type="ECO:0000313" key="10">
    <source>
        <dbReference type="EMBL" id="RRH96668.1"/>
    </source>
</evidence>
<evidence type="ECO:0000256" key="5">
    <source>
        <dbReference type="ARBA" id="ARBA00022970"/>
    </source>
</evidence>
<feature type="transmembrane region" description="Helical" evidence="9">
    <location>
        <begin position="96"/>
        <end position="119"/>
    </location>
</feature>
<feature type="transmembrane region" description="Helical" evidence="9">
    <location>
        <begin position="12"/>
        <end position="32"/>
    </location>
</feature>
<feature type="transmembrane region" description="Helical" evidence="9">
    <location>
        <begin position="139"/>
        <end position="163"/>
    </location>
</feature>
<keyword evidence="11" id="KW-1185">Reference proteome</keyword>
<evidence type="ECO:0000256" key="9">
    <source>
        <dbReference type="SAM" id="Phobius"/>
    </source>
</evidence>
<dbReference type="InterPro" id="IPR052157">
    <property type="entry name" value="BCAA_transport_permease"/>
</dbReference>
<dbReference type="RefSeq" id="WP_125002541.1">
    <property type="nucleotide sequence ID" value="NZ_RQXT01000030.1"/>
</dbReference>
<evidence type="ECO:0000256" key="4">
    <source>
        <dbReference type="ARBA" id="ARBA00022692"/>
    </source>
</evidence>
<keyword evidence="5" id="KW-0029">Amino-acid transport</keyword>
<feature type="transmembrane region" description="Helical" evidence="9">
    <location>
        <begin position="226"/>
        <end position="253"/>
    </location>
</feature>
<dbReference type="PANTHER" id="PTHR11795:SF445">
    <property type="entry name" value="AMINO ACID ABC TRANSPORTER PERMEASE PROTEIN"/>
    <property type="match status" value="1"/>
</dbReference>
<reference evidence="10 11" key="1">
    <citation type="submission" date="2018-11" db="EMBL/GenBank/DDBJ databases">
        <title>the genome of Mesorhizobium tamadayense DSM 28320.</title>
        <authorList>
            <person name="Gao J."/>
        </authorList>
    </citation>
    <scope>NUCLEOTIDE SEQUENCE [LARGE SCALE GENOMIC DNA]</scope>
    <source>
        <strain evidence="10 11">DSM 28320</strain>
    </source>
</reference>
<dbReference type="GO" id="GO:0022857">
    <property type="term" value="F:transmembrane transporter activity"/>
    <property type="evidence" value="ECO:0007669"/>
    <property type="project" value="InterPro"/>
</dbReference>
<dbReference type="GO" id="GO:0006865">
    <property type="term" value="P:amino acid transport"/>
    <property type="evidence" value="ECO:0007669"/>
    <property type="project" value="UniProtKB-KW"/>
</dbReference>
<feature type="transmembrane region" description="Helical" evidence="9">
    <location>
        <begin position="265"/>
        <end position="286"/>
    </location>
</feature>
<feature type="transmembrane region" description="Helical" evidence="9">
    <location>
        <begin position="193"/>
        <end position="214"/>
    </location>
</feature>
<dbReference type="Proteomes" id="UP000273786">
    <property type="component" value="Unassembled WGS sequence"/>
</dbReference>
<sequence length="290" mass="30293">MDLFLQTLLNGLLIGGVIATFTIGFQLAFGVLHVIDFAVGGWVVLGGYLGYYMAAGLGVDGFLAIPIAFVLFGAIGYLIGPILYNVRNSRTARPELMALALTFGLFTLLRGGMLTAWGFNTHSVPTALSGESLAVGPLTVPLVRVAAAVFAVAIAGGLFVFLYRTRYGLAIRATAESRQNAALMGVNIRRLSANVYGLYAGITAMAGVLMGAIFSVNPEVGLRYTLFAFFVAVLAGLGSVGGALVAALLLGVIEAFVATYVGSSYSLLAIFATLFLVLLVSPRGILRHGL</sequence>
<keyword evidence="3" id="KW-1003">Cell membrane</keyword>
<dbReference type="EMBL" id="RQXT01000030">
    <property type="protein sequence ID" value="RRH96668.1"/>
    <property type="molecule type" value="Genomic_DNA"/>
</dbReference>
<keyword evidence="6 9" id="KW-1133">Transmembrane helix</keyword>